<gene>
    <name evidence="3" type="ORF">H3V53_07640</name>
</gene>
<dbReference type="GO" id="GO:0032259">
    <property type="term" value="P:methylation"/>
    <property type="evidence" value="ECO:0007669"/>
    <property type="project" value="UniProtKB-KW"/>
</dbReference>
<comment type="caution">
    <text evidence="3">The sequence shown here is derived from an EMBL/GenBank/DDBJ whole genome shotgun (WGS) entry which is preliminary data.</text>
</comment>
<keyword evidence="3" id="KW-0489">Methyltransferase</keyword>
<keyword evidence="4" id="KW-1185">Reference proteome</keyword>
<dbReference type="Proteomes" id="UP001386437">
    <property type="component" value="Unassembled WGS sequence"/>
</dbReference>
<dbReference type="GO" id="GO:0008168">
    <property type="term" value="F:methyltransferase activity"/>
    <property type="evidence" value="ECO:0007669"/>
    <property type="project" value="UniProtKB-KW"/>
</dbReference>
<dbReference type="Gene3D" id="2.20.130.10">
    <property type="entry name" value="CAC2371-like domains"/>
    <property type="match status" value="1"/>
</dbReference>
<organism evidence="3 4">
    <name type="scientific">Paraburkholderia bengalensis</name>
    <dbReference type="NCBI Taxonomy" id="2747562"/>
    <lineage>
        <taxon>Bacteria</taxon>
        <taxon>Pseudomonadati</taxon>
        <taxon>Pseudomonadota</taxon>
        <taxon>Betaproteobacteria</taxon>
        <taxon>Burkholderiales</taxon>
        <taxon>Burkholderiaceae</taxon>
        <taxon>Paraburkholderia</taxon>
    </lineage>
</organism>
<dbReference type="PANTHER" id="PTHR43861">
    <property type="entry name" value="TRANS-ACONITATE 2-METHYLTRANSFERASE-RELATED"/>
    <property type="match status" value="1"/>
</dbReference>
<dbReference type="Gene3D" id="3.40.50.150">
    <property type="entry name" value="Vaccinia Virus protein VP39"/>
    <property type="match status" value="1"/>
</dbReference>
<keyword evidence="1" id="KW-0808">Transferase</keyword>
<evidence type="ECO:0000313" key="4">
    <source>
        <dbReference type="Proteomes" id="UP001386437"/>
    </source>
</evidence>
<dbReference type="InterPro" id="IPR029063">
    <property type="entry name" value="SAM-dependent_MTases_sf"/>
</dbReference>
<proteinExistence type="predicted"/>
<name>A0ABU8INM8_9BURK</name>
<dbReference type="EMBL" id="JACFYJ010000008">
    <property type="protein sequence ID" value="MEI5997079.1"/>
    <property type="molecule type" value="Genomic_DNA"/>
</dbReference>
<dbReference type="CDD" id="cd02440">
    <property type="entry name" value="AdoMet_MTases"/>
    <property type="match status" value="1"/>
</dbReference>
<sequence>MSDAKNALYANPRLVDLYDILNSGDWDHRFYAERIGNSPRRVLDLGCGTGTFAVRLACAGHRVVGVDPSEMMVSYARRRPDAAAVQWIVGDAGSVPRSPPFDVVTMTGHAFQCVLSDCEVAVMLRTVREMLVTGGCFMFESRNPVLRPWESWTPALSSRSVQSEQHGAISVFHHCISVTEPLVELETHYVFELDNAHLTNTSRLRFTSYEDLADAIATAGFREVDWFGDWDGSLFRDATSEEIIAICRA</sequence>
<evidence type="ECO:0000259" key="2">
    <source>
        <dbReference type="Pfam" id="PF13649"/>
    </source>
</evidence>
<dbReference type="SUPFAM" id="SSF53335">
    <property type="entry name" value="S-adenosyl-L-methionine-dependent methyltransferases"/>
    <property type="match status" value="1"/>
</dbReference>
<dbReference type="InterPro" id="IPR041698">
    <property type="entry name" value="Methyltransf_25"/>
</dbReference>
<reference evidence="3 4" key="1">
    <citation type="journal article" date="2022" name="Arch. Microbiol.">
        <title>Paraburkholderia bengalensis sp. nov. isolated from roots of Oryza sativa, IR64.</title>
        <authorList>
            <person name="Nag P."/>
            <person name="Mondal N."/>
            <person name="Sarkar J."/>
            <person name="Das S."/>
        </authorList>
    </citation>
    <scope>NUCLEOTIDE SEQUENCE [LARGE SCALE GENOMIC DNA]</scope>
    <source>
        <strain evidence="3 4">IR64_4_BI</strain>
    </source>
</reference>
<evidence type="ECO:0000313" key="3">
    <source>
        <dbReference type="EMBL" id="MEI5997079.1"/>
    </source>
</evidence>
<dbReference type="RefSeq" id="WP_336597451.1">
    <property type="nucleotide sequence ID" value="NZ_JACFYJ010000008.1"/>
</dbReference>
<dbReference type="Pfam" id="PF13649">
    <property type="entry name" value="Methyltransf_25"/>
    <property type="match status" value="1"/>
</dbReference>
<protein>
    <submittedName>
        <fullName evidence="3">Class I SAM-dependent methyltransferase</fullName>
    </submittedName>
</protein>
<evidence type="ECO:0000256" key="1">
    <source>
        <dbReference type="ARBA" id="ARBA00022679"/>
    </source>
</evidence>
<feature type="domain" description="Methyltransferase" evidence="2">
    <location>
        <begin position="42"/>
        <end position="135"/>
    </location>
</feature>
<accession>A0ABU8INM8</accession>